<dbReference type="Proteomes" id="UP000242415">
    <property type="component" value="Unassembled WGS sequence"/>
</dbReference>
<feature type="signal peptide" evidence="2">
    <location>
        <begin position="1"/>
        <end position="26"/>
    </location>
</feature>
<reference evidence="4" key="1">
    <citation type="submission" date="2016-10" db="EMBL/GenBank/DDBJ databases">
        <authorList>
            <person name="Varghese N."/>
            <person name="Submissions S."/>
        </authorList>
    </citation>
    <scope>NUCLEOTIDE SEQUENCE [LARGE SCALE GENOMIC DNA]</scope>
    <source>
        <strain evidence="4">DSM 45245</strain>
    </source>
</reference>
<sequence length="166" mass="16614">MRALRAVLALVAALALLLLPASPATAHEGIKLDVAGDGATGVSARATYRDGHPVEDVVLRLVLTATGDDGRSVGPIQLNPASEGRGFYSSGPVLTPGRWQVTVTAPAPNAARAAVTVEARAAQSAPPVTPAAAADAGSTGGWLWWVVAAAAVVALAGTGVALARRR</sequence>
<evidence type="ECO:0000256" key="1">
    <source>
        <dbReference type="SAM" id="Phobius"/>
    </source>
</evidence>
<feature type="transmembrane region" description="Helical" evidence="1">
    <location>
        <begin position="142"/>
        <end position="163"/>
    </location>
</feature>
<gene>
    <name evidence="3" type="ORF">SAMN05444365_104251</name>
</gene>
<dbReference type="AlphaFoldDB" id="A0A1H3NZW9"/>
<organism evidence="3 4">
    <name type="scientific">Micromonospora pattaloongensis</name>
    <dbReference type="NCBI Taxonomy" id="405436"/>
    <lineage>
        <taxon>Bacteria</taxon>
        <taxon>Bacillati</taxon>
        <taxon>Actinomycetota</taxon>
        <taxon>Actinomycetes</taxon>
        <taxon>Micromonosporales</taxon>
        <taxon>Micromonosporaceae</taxon>
        <taxon>Micromonospora</taxon>
    </lineage>
</organism>
<dbReference type="RefSeq" id="WP_091556276.1">
    <property type="nucleotide sequence ID" value="NZ_FNPH01000004.1"/>
</dbReference>
<accession>A0A1H3NZW9</accession>
<dbReference type="EMBL" id="FNPH01000004">
    <property type="protein sequence ID" value="SDY94358.1"/>
    <property type="molecule type" value="Genomic_DNA"/>
</dbReference>
<keyword evidence="1" id="KW-0812">Transmembrane</keyword>
<name>A0A1H3NZW9_9ACTN</name>
<evidence type="ECO:0000256" key="2">
    <source>
        <dbReference type="SAM" id="SignalP"/>
    </source>
</evidence>
<keyword evidence="1" id="KW-1133">Transmembrane helix</keyword>
<evidence type="ECO:0000313" key="4">
    <source>
        <dbReference type="Proteomes" id="UP000242415"/>
    </source>
</evidence>
<protein>
    <submittedName>
        <fullName evidence="3">Uncharacterized protein</fullName>
    </submittedName>
</protein>
<keyword evidence="4" id="KW-1185">Reference proteome</keyword>
<keyword evidence="1" id="KW-0472">Membrane</keyword>
<dbReference type="OrthoDB" id="4258031at2"/>
<feature type="chain" id="PRO_5017258398" evidence="2">
    <location>
        <begin position="27"/>
        <end position="166"/>
    </location>
</feature>
<proteinExistence type="predicted"/>
<dbReference type="STRING" id="405436.SAMN05444365_104251"/>
<evidence type="ECO:0000313" key="3">
    <source>
        <dbReference type="EMBL" id="SDY94358.1"/>
    </source>
</evidence>
<keyword evidence="2" id="KW-0732">Signal</keyword>